<organism evidence="1 2">
    <name type="scientific">Chaetomium tenue</name>
    <dbReference type="NCBI Taxonomy" id="1854479"/>
    <lineage>
        <taxon>Eukaryota</taxon>
        <taxon>Fungi</taxon>
        <taxon>Dikarya</taxon>
        <taxon>Ascomycota</taxon>
        <taxon>Pezizomycotina</taxon>
        <taxon>Sordariomycetes</taxon>
        <taxon>Sordariomycetidae</taxon>
        <taxon>Sordariales</taxon>
        <taxon>Chaetomiaceae</taxon>
        <taxon>Chaetomium</taxon>
    </lineage>
</organism>
<keyword evidence="2" id="KW-1185">Reference proteome</keyword>
<accession>A0ACB7P7H7</accession>
<sequence>MTQFDDSAPAPKFDICKRNAGPFAECVVSEVYVAAAGSCAGCHYSSGDKRCIFNTNKSQAAPQVESAVHNDCEDPNEDIEEYIKKMEANLAAAKEKKAVDVAKAAELTKAAAAQNIVQGP</sequence>
<evidence type="ECO:0000313" key="2">
    <source>
        <dbReference type="Proteomes" id="UP000724584"/>
    </source>
</evidence>
<protein>
    <submittedName>
        <fullName evidence="1">Uncharacterized protein</fullName>
    </submittedName>
</protein>
<dbReference type="EMBL" id="JAGIZQ010000004">
    <property type="protein sequence ID" value="KAH6632194.1"/>
    <property type="molecule type" value="Genomic_DNA"/>
</dbReference>
<proteinExistence type="predicted"/>
<comment type="caution">
    <text evidence="1">The sequence shown here is derived from an EMBL/GenBank/DDBJ whole genome shotgun (WGS) entry which is preliminary data.</text>
</comment>
<dbReference type="Proteomes" id="UP000724584">
    <property type="component" value="Unassembled WGS sequence"/>
</dbReference>
<reference evidence="1 2" key="1">
    <citation type="journal article" date="2021" name="Nat. Commun.">
        <title>Genetic determinants of endophytism in the Arabidopsis root mycobiome.</title>
        <authorList>
            <person name="Mesny F."/>
            <person name="Miyauchi S."/>
            <person name="Thiergart T."/>
            <person name="Pickel B."/>
            <person name="Atanasova L."/>
            <person name="Karlsson M."/>
            <person name="Huettel B."/>
            <person name="Barry K.W."/>
            <person name="Haridas S."/>
            <person name="Chen C."/>
            <person name="Bauer D."/>
            <person name="Andreopoulos W."/>
            <person name="Pangilinan J."/>
            <person name="LaButti K."/>
            <person name="Riley R."/>
            <person name="Lipzen A."/>
            <person name="Clum A."/>
            <person name="Drula E."/>
            <person name="Henrissat B."/>
            <person name="Kohler A."/>
            <person name="Grigoriev I.V."/>
            <person name="Martin F.M."/>
            <person name="Hacquard S."/>
        </authorList>
    </citation>
    <scope>NUCLEOTIDE SEQUENCE [LARGE SCALE GENOMIC DNA]</scope>
    <source>
        <strain evidence="1 2">MPI-SDFR-AT-0079</strain>
    </source>
</reference>
<name>A0ACB7P7H7_9PEZI</name>
<evidence type="ECO:0000313" key="1">
    <source>
        <dbReference type="EMBL" id="KAH6632194.1"/>
    </source>
</evidence>
<gene>
    <name evidence="1" type="ORF">F5144DRAFT_548192</name>
</gene>